<proteinExistence type="predicted"/>
<dbReference type="GO" id="GO:0016740">
    <property type="term" value="F:transferase activity"/>
    <property type="evidence" value="ECO:0007669"/>
    <property type="project" value="UniProtKB-KW"/>
</dbReference>
<dbReference type="AlphaFoldDB" id="A0A850QN79"/>
<evidence type="ECO:0000313" key="1">
    <source>
        <dbReference type="EMBL" id="NVO77844.1"/>
    </source>
</evidence>
<name>A0A850QN79_9BURK</name>
<reference evidence="1 2" key="1">
    <citation type="submission" date="2020-06" db="EMBL/GenBank/DDBJ databases">
        <authorList>
            <person name="Qiu C."/>
            <person name="Liu Z."/>
        </authorList>
    </citation>
    <scope>NUCLEOTIDE SEQUENCE [LARGE SCALE GENOMIC DNA]</scope>
    <source>
        <strain evidence="1 2">EM 1</strain>
    </source>
</reference>
<organism evidence="1 2">
    <name type="scientific">Undibacterium oligocarboniphilum</name>
    <dbReference type="NCBI Taxonomy" id="666702"/>
    <lineage>
        <taxon>Bacteria</taxon>
        <taxon>Pseudomonadati</taxon>
        <taxon>Pseudomonadota</taxon>
        <taxon>Betaproteobacteria</taxon>
        <taxon>Burkholderiales</taxon>
        <taxon>Oxalobacteraceae</taxon>
        <taxon>Undibacterium</taxon>
    </lineage>
</organism>
<keyword evidence="2" id="KW-1185">Reference proteome</keyword>
<dbReference type="RefSeq" id="WP_176803131.1">
    <property type="nucleotide sequence ID" value="NZ_JABXYJ010000004.1"/>
</dbReference>
<dbReference type="EMBL" id="JABXYJ010000004">
    <property type="protein sequence ID" value="NVO77844.1"/>
    <property type="molecule type" value="Genomic_DNA"/>
</dbReference>
<evidence type="ECO:0000313" key="2">
    <source>
        <dbReference type="Proteomes" id="UP000588051"/>
    </source>
</evidence>
<sequence>MAIQLDLSSLENALQRLSEALQAYAADAHNSLYRDACIQRFEFCYELSHKMLKRYLELAAANPVEIDELPFADLIRTGSEQGLLRNGWDRWKDYRKARSITSHTYDESKAIEVIQIVPDFLLEGQALIAELKKRGTPPT</sequence>
<dbReference type="SUPFAM" id="SSF81593">
    <property type="entry name" value="Nucleotidyltransferase substrate binding subunit/domain"/>
    <property type="match status" value="1"/>
</dbReference>
<accession>A0A850QN79</accession>
<dbReference type="Proteomes" id="UP000588051">
    <property type="component" value="Unassembled WGS sequence"/>
</dbReference>
<dbReference type="Gene3D" id="1.20.120.330">
    <property type="entry name" value="Nucleotidyltransferases domain 2"/>
    <property type="match status" value="1"/>
</dbReference>
<gene>
    <name evidence="1" type="ORF">HV832_08365</name>
</gene>
<dbReference type="InterPro" id="IPR010235">
    <property type="entry name" value="HepT"/>
</dbReference>
<keyword evidence="1" id="KW-0808">Transferase</keyword>
<comment type="caution">
    <text evidence="1">The sequence shown here is derived from an EMBL/GenBank/DDBJ whole genome shotgun (WGS) entry which is preliminary data.</text>
</comment>
<protein>
    <submittedName>
        <fullName evidence="1">Nucleotidyltransferase substrate binding protein</fullName>
    </submittedName>
</protein>
<dbReference type="Pfam" id="PF08780">
    <property type="entry name" value="NTase_sub_bind"/>
    <property type="match status" value="1"/>
</dbReference>
<dbReference type="NCBIfam" id="TIGR01987">
    <property type="entry name" value="HI0074"/>
    <property type="match status" value="1"/>
</dbReference>